<reference evidence="3" key="1">
    <citation type="submission" date="2015-07" db="EMBL/GenBank/DDBJ databases">
        <authorList>
            <person name="Urmite Genomes"/>
        </authorList>
    </citation>
    <scope>NUCLEOTIDE SEQUENCE [LARGE SCALE GENOMIC DNA]</scope>
    <source>
        <strain evidence="3">type strain: ATCC 49404</strain>
    </source>
</reference>
<dbReference type="OrthoDB" id="4735650at2"/>
<evidence type="ECO:0000313" key="3">
    <source>
        <dbReference type="Proteomes" id="UP000199147"/>
    </source>
</evidence>
<name>A0A0H5S689_9MYCO</name>
<proteinExistence type="predicted"/>
<keyword evidence="3" id="KW-1185">Reference proteome</keyword>
<dbReference type="InterPro" id="IPR036513">
    <property type="entry name" value="STAS_dom_sf"/>
</dbReference>
<dbReference type="EMBL" id="CWKH01000002">
    <property type="protein sequence ID" value="CRZ16719.1"/>
    <property type="molecule type" value="Genomic_DNA"/>
</dbReference>
<dbReference type="InterPro" id="IPR002645">
    <property type="entry name" value="STAS_dom"/>
</dbReference>
<feature type="domain" description="STAS" evidence="1">
    <location>
        <begin position="29"/>
        <end position="111"/>
    </location>
</feature>
<dbReference type="Pfam" id="PF01740">
    <property type="entry name" value="STAS"/>
    <property type="match status" value="1"/>
</dbReference>
<evidence type="ECO:0000259" key="1">
    <source>
        <dbReference type="Pfam" id="PF01740"/>
    </source>
</evidence>
<evidence type="ECO:0000313" key="2">
    <source>
        <dbReference type="EMBL" id="CRZ16719.1"/>
    </source>
</evidence>
<dbReference type="AlphaFoldDB" id="A0A0H5S689"/>
<protein>
    <submittedName>
        <fullName evidence="2">STAS domain-containing protein</fullName>
    </submittedName>
</protein>
<accession>A0A0H5S689</accession>
<dbReference type="STRING" id="146018.BN2156_03591"/>
<sequence length="149" mass="16213">MTFTNNTPAMDRHFRYGNSAVICEGASMRAQCRQLATVVTVKGDIDGNNIDQIASYVNRFILAEKPLALDLSGVNSFAPQAISLFYDIDEKCGALGVDWSVIASQPVVSEIHRQEVGVPLSSSVPEALHHFAEGNTARRRLLPLLIKSA</sequence>
<dbReference type="Gene3D" id="3.30.750.24">
    <property type="entry name" value="STAS domain"/>
    <property type="match status" value="1"/>
</dbReference>
<gene>
    <name evidence="2" type="ORF">BN2156_03591</name>
</gene>
<dbReference type="SUPFAM" id="SSF52091">
    <property type="entry name" value="SpoIIaa-like"/>
    <property type="match status" value="1"/>
</dbReference>
<dbReference type="RefSeq" id="WP_090516349.1">
    <property type="nucleotide sequence ID" value="NZ_CWKH01000002.1"/>
</dbReference>
<dbReference type="CDD" id="cd07043">
    <property type="entry name" value="STAS_anti-anti-sigma_factors"/>
    <property type="match status" value="1"/>
</dbReference>
<dbReference type="Proteomes" id="UP000199147">
    <property type="component" value="Unassembled WGS sequence"/>
</dbReference>
<organism evidence="2 3">
    <name type="scientific">Mycolicibacterium neworleansense</name>
    <dbReference type="NCBI Taxonomy" id="146018"/>
    <lineage>
        <taxon>Bacteria</taxon>
        <taxon>Bacillati</taxon>
        <taxon>Actinomycetota</taxon>
        <taxon>Actinomycetes</taxon>
        <taxon>Mycobacteriales</taxon>
        <taxon>Mycobacteriaceae</taxon>
        <taxon>Mycolicibacterium</taxon>
    </lineage>
</organism>